<feature type="domain" description="Cation/H+ exchanger transmembrane" evidence="10">
    <location>
        <begin position="22"/>
        <end position="394"/>
    </location>
</feature>
<sequence length="618" mass="67254">MHESFVWGLVCVLAGGIGAQWLAWRFRLPAIVLLFTWGLILGPGFGIIHPSENIGPFFRQLVSLAVAIIVFEGGLALDFREWHAASSGVLRLTIVALPLNWVLGTLAAHYVGNFSWGVAFLFGAITVVTGPTVVLPLLRHFKLENRVAAFLRWEAILNDPVGSILASLVMQVLLIHGGRSASFMLTTHILPYLLLGGCVSIVLGILPAFLIRFLFTRDLMPEVLKIPLLLGLALCVYAICSLFMEGTGLVAVTVFGMTLANLHVRGLDDLKRVKESLVVLIVSVLFIVLTADLNRTVLYSLSLPILLLTIAVMFGVRPVAIFFSTMRSGLSWQERTLLGWIAPRGIVAAAVAGVAGIKLREVGYPNAELITPAVFALIAATMVLHGFSLQPLAKLLGLAKPDQPALAIVGASEWSSNLALTLHKIGVPVLLCDSYSIALACAEEEGVPVLRAEILSVYGTEQLEETPVDYLISVTPDSIYNGLVCAHFAPHLGRERVFQVSPGTSRLDLYRGLSRDARGKLLGEPSWNFTSIEALYGQGWRFEALEATEEALASIKQQTSEQMLFLVIRQKTDLWINSVESLSPPDPMIGDLLIVFSDPAFVPTPPMPELEEKEETEI</sequence>
<keyword evidence="2" id="KW-0813">Transport</keyword>
<organism evidence="11 12">
    <name type="scientific">Entomobacter blattae</name>
    <dbReference type="NCBI Taxonomy" id="2762277"/>
    <lineage>
        <taxon>Bacteria</taxon>
        <taxon>Pseudomonadati</taxon>
        <taxon>Pseudomonadota</taxon>
        <taxon>Alphaproteobacteria</taxon>
        <taxon>Acetobacterales</taxon>
        <taxon>Acetobacteraceae</taxon>
        <taxon>Entomobacter</taxon>
    </lineage>
</organism>
<evidence type="ECO:0000313" key="12">
    <source>
        <dbReference type="Proteomes" id="UP000516349"/>
    </source>
</evidence>
<accession>A0A7H1NSD1</accession>
<feature type="transmembrane region" description="Helical" evidence="9">
    <location>
        <begin position="337"/>
        <end position="357"/>
    </location>
</feature>
<evidence type="ECO:0000256" key="2">
    <source>
        <dbReference type="ARBA" id="ARBA00022448"/>
    </source>
</evidence>
<dbReference type="InterPro" id="IPR038770">
    <property type="entry name" value="Na+/solute_symporter_sf"/>
</dbReference>
<feature type="transmembrane region" description="Helical" evidence="9">
    <location>
        <begin position="369"/>
        <end position="387"/>
    </location>
</feature>
<feature type="transmembrane region" description="Helical" evidence="9">
    <location>
        <begin position="89"/>
        <end position="110"/>
    </location>
</feature>
<keyword evidence="6 9" id="KW-1133">Transmembrane helix</keyword>
<dbReference type="InterPro" id="IPR006153">
    <property type="entry name" value="Cation/H_exchanger_TM"/>
</dbReference>
<keyword evidence="4" id="KW-1003">Cell membrane</keyword>
<evidence type="ECO:0000256" key="7">
    <source>
        <dbReference type="ARBA" id="ARBA00023065"/>
    </source>
</evidence>
<evidence type="ECO:0000256" key="1">
    <source>
        <dbReference type="ARBA" id="ARBA00004651"/>
    </source>
</evidence>
<dbReference type="Proteomes" id="UP000516349">
    <property type="component" value="Chromosome"/>
</dbReference>
<reference evidence="11 12" key="1">
    <citation type="submission" date="2020-08" db="EMBL/GenBank/DDBJ databases">
        <title>Complete genome sequence of Entomobacter blattae G55GP.</title>
        <authorList>
            <person name="Poehlein A."/>
            <person name="Guzman J."/>
            <person name="Daniel R."/>
            <person name="Vilcinskas A."/>
        </authorList>
    </citation>
    <scope>NUCLEOTIDE SEQUENCE [LARGE SCALE GENOMIC DNA]</scope>
    <source>
        <strain evidence="11 12">G55GP</strain>
    </source>
</reference>
<dbReference type="Gene3D" id="1.20.1530.20">
    <property type="match status" value="1"/>
</dbReference>
<feature type="transmembrane region" description="Helical" evidence="9">
    <location>
        <begin position="223"/>
        <end position="240"/>
    </location>
</feature>
<keyword evidence="12" id="KW-1185">Reference proteome</keyword>
<proteinExistence type="predicted"/>
<evidence type="ECO:0000256" key="6">
    <source>
        <dbReference type="ARBA" id="ARBA00022989"/>
    </source>
</evidence>
<evidence type="ECO:0000259" key="10">
    <source>
        <dbReference type="Pfam" id="PF00999"/>
    </source>
</evidence>
<evidence type="ECO:0000256" key="9">
    <source>
        <dbReference type="SAM" id="Phobius"/>
    </source>
</evidence>
<dbReference type="PANTHER" id="PTHR32507:SF0">
    <property type="entry name" value="NA(+)_H(+) ANTIPORTER 2-RELATED"/>
    <property type="match status" value="1"/>
</dbReference>
<keyword evidence="3" id="KW-0050">Antiport</keyword>
<dbReference type="Pfam" id="PF00999">
    <property type="entry name" value="Na_H_Exchanger"/>
    <property type="match status" value="1"/>
</dbReference>
<feature type="transmembrane region" description="Helical" evidence="9">
    <location>
        <begin position="116"/>
        <end position="138"/>
    </location>
</feature>
<keyword evidence="7" id="KW-0406">Ion transport</keyword>
<feature type="transmembrane region" description="Helical" evidence="9">
    <location>
        <begin position="6"/>
        <end position="24"/>
    </location>
</feature>
<feature type="transmembrane region" description="Helical" evidence="9">
    <location>
        <begin position="57"/>
        <end position="77"/>
    </location>
</feature>
<keyword evidence="8 9" id="KW-0472">Membrane</keyword>
<feature type="transmembrane region" description="Helical" evidence="9">
    <location>
        <begin position="189"/>
        <end position="211"/>
    </location>
</feature>
<dbReference type="AlphaFoldDB" id="A0A7H1NSD1"/>
<dbReference type="EMBL" id="CP060244">
    <property type="protein sequence ID" value="QNT78691.1"/>
    <property type="molecule type" value="Genomic_DNA"/>
</dbReference>
<name>A0A7H1NSD1_9PROT</name>
<dbReference type="GO" id="GO:0015297">
    <property type="term" value="F:antiporter activity"/>
    <property type="evidence" value="ECO:0007669"/>
    <property type="project" value="UniProtKB-KW"/>
</dbReference>
<evidence type="ECO:0000256" key="4">
    <source>
        <dbReference type="ARBA" id="ARBA00022475"/>
    </source>
</evidence>
<feature type="transmembrane region" description="Helical" evidence="9">
    <location>
        <begin position="305"/>
        <end position="325"/>
    </location>
</feature>
<evidence type="ECO:0000256" key="8">
    <source>
        <dbReference type="ARBA" id="ARBA00023136"/>
    </source>
</evidence>
<feature type="transmembrane region" description="Helical" evidence="9">
    <location>
        <begin position="276"/>
        <end position="293"/>
    </location>
</feature>
<gene>
    <name evidence="11" type="primary">nhaP2</name>
    <name evidence="11" type="ORF">JGUZn3_14680</name>
</gene>
<evidence type="ECO:0000256" key="3">
    <source>
        <dbReference type="ARBA" id="ARBA00022449"/>
    </source>
</evidence>
<protein>
    <submittedName>
        <fullName evidence="11">K(+)/H(+) antiporter NhaP2</fullName>
    </submittedName>
</protein>
<dbReference type="KEGG" id="ebla:JGUZn3_14680"/>
<dbReference type="GO" id="GO:0005886">
    <property type="term" value="C:plasma membrane"/>
    <property type="evidence" value="ECO:0007669"/>
    <property type="project" value="UniProtKB-SubCell"/>
</dbReference>
<comment type="subcellular location">
    <subcellularLocation>
        <location evidence="1">Cell membrane</location>
        <topology evidence="1">Multi-pass membrane protein</topology>
    </subcellularLocation>
</comment>
<evidence type="ECO:0000313" key="11">
    <source>
        <dbReference type="EMBL" id="QNT78691.1"/>
    </source>
</evidence>
<evidence type="ECO:0000256" key="5">
    <source>
        <dbReference type="ARBA" id="ARBA00022692"/>
    </source>
</evidence>
<keyword evidence="5 9" id="KW-0812">Transmembrane</keyword>
<dbReference type="RefSeq" id="WP_203412931.1">
    <property type="nucleotide sequence ID" value="NZ_CP060244.1"/>
</dbReference>
<feature type="transmembrane region" description="Helical" evidence="9">
    <location>
        <begin position="31"/>
        <end position="51"/>
    </location>
</feature>
<dbReference type="PANTHER" id="PTHR32507">
    <property type="entry name" value="NA(+)/H(+) ANTIPORTER 1"/>
    <property type="match status" value="1"/>
</dbReference>
<dbReference type="GO" id="GO:1902600">
    <property type="term" value="P:proton transmembrane transport"/>
    <property type="evidence" value="ECO:0007669"/>
    <property type="project" value="InterPro"/>
</dbReference>